<keyword evidence="3" id="KW-1185">Reference proteome</keyword>
<dbReference type="EMBL" id="VSRR010143639">
    <property type="protein sequence ID" value="MPD04947.1"/>
    <property type="molecule type" value="Genomic_DNA"/>
</dbReference>
<dbReference type="Proteomes" id="UP000324222">
    <property type="component" value="Unassembled WGS sequence"/>
</dbReference>
<sequence>MEEEEEEEVVVVVMVVVYLVCKTPPTLTPRSCAHRKHGGEYVVLAGTVGGRGEVGGERREDEGSGEDGGEDRERQEVYPELASSCPV</sequence>
<name>A0A5B7KE55_PORTR</name>
<reference evidence="2 3" key="1">
    <citation type="submission" date="2019-05" db="EMBL/GenBank/DDBJ databases">
        <title>Another draft genome of Portunus trituberculatus and its Hox gene families provides insights of decapod evolution.</title>
        <authorList>
            <person name="Jeong J.-H."/>
            <person name="Song I."/>
            <person name="Kim S."/>
            <person name="Choi T."/>
            <person name="Kim D."/>
            <person name="Ryu S."/>
            <person name="Kim W."/>
        </authorList>
    </citation>
    <scope>NUCLEOTIDE SEQUENCE [LARGE SCALE GENOMIC DNA]</scope>
    <source>
        <tissue evidence="2">Muscle</tissue>
    </source>
</reference>
<accession>A0A5B7KE55</accession>
<organism evidence="2 3">
    <name type="scientific">Portunus trituberculatus</name>
    <name type="common">Swimming crab</name>
    <name type="synonym">Neptunus trituberculatus</name>
    <dbReference type="NCBI Taxonomy" id="210409"/>
    <lineage>
        <taxon>Eukaryota</taxon>
        <taxon>Metazoa</taxon>
        <taxon>Ecdysozoa</taxon>
        <taxon>Arthropoda</taxon>
        <taxon>Crustacea</taxon>
        <taxon>Multicrustacea</taxon>
        <taxon>Malacostraca</taxon>
        <taxon>Eumalacostraca</taxon>
        <taxon>Eucarida</taxon>
        <taxon>Decapoda</taxon>
        <taxon>Pleocyemata</taxon>
        <taxon>Brachyura</taxon>
        <taxon>Eubrachyura</taxon>
        <taxon>Portunoidea</taxon>
        <taxon>Portunidae</taxon>
        <taxon>Portuninae</taxon>
        <taxon>Portunus</taxon>
    </lineage>
</organism>
<evidence type="ECO:0000313" key="2">
    <source>
        <dbReference type="EMBL" id="MPD04947.1"/>
    </source>
</evidence>
<dbReference type="AlphaFoldDB" id="A0A5B7KE55"/>
<evidence type="ECO:0000256" key="1">
    <source>
        <dbReference type="SAM" id="MobiDB-lite"/>
    </source>
</evidence>
<evidence type="ECO:0000313" key="3">
    <source>
        <dbReference type="Proteomes" id="UP000324222"/>
    </source>
</evidence>
<comment type="caution">
    <text evidence="2">The sequence shown here is derived from an EMBL/GenBank/DDBJ whole genome shotgun (WGS) entry which is preliminary data.</text>
</comment>
<proteinExistence type="predicted"/>
<gene>
    <name evidence="2" type="ORF">E2C01_100661</name>
</gene>
<protein>
    <submittedName>
        <fullName evidence="2">Uncharacterized protein</fullName>
    </submittedName>
</protein>
<feature type="region of interest" description="Disordered" evidence="1">
    <location>
        <begin position="48"/>
        <end position="87"/>
    </location>
</feature>